<dbReference type="AlphaFoldDB" id="A0A0C3FSY1"/>
<keyword evidence="3" id="KW-1185">Reference proteome</keyword>
<accession>A0A0C3FSY1</accession>
<feature type="region of interest" description="Disordered" evidence="1">
    <location>
        <begin position="1"/>
        <end position="21"/>
    </location>
</feature>
<evidence type="ECO:0000313" key="3">
    <source>
        <dbReference type="Proteomes" id="UP000054166"/>
    </source>
</evidence>
<sequence length="360" mass="41159">MEGSMSPIDRTPSASKRSRPNEERDAKFYFMGGDIVLSAPDEGGIIIYFRVHASKLSQYSTVFREKLASMTAYDVCLYDDVALVELKDDANDLRDFINILYGPLFNDDSWSSTVKASVYAPALKLAIKYQADPLIQRLTPIVAQLWPNKLDDWDKLEDDIGATMKNTPPGTTINDISPDPAPAIRLGHDCNLPQLLPIAYYHLSRLYTDADSDKVDPDWQPPVLVGSFWTARPRRSCLSRRSLLSNYDKEIVALGRERMTRWMAKQAWQVFHQWTCQSGKCHNLGVYTFWCELQMDIMTRMDILSTLRDTMNRVHDVHSNGGYVCSPCRGLIESRLGDIREKFFTILPLFFNMGHWDPEL</sequence>
<dbReference type="Proteomes" id="UP000054166">
    <property type="component" value="Unassembled WGS sequence"/>
</dbReference>
<dbReference type="OrthoDB" id="3218112at2759"/>
<protein>
    <recommendedName>
        <fullName evidence="4">BTB domain-containing protein</fullName>
    </recommendedName>
</protein>
<dbReference type="STRING" id="765440.A0A0C3FSY1"/>
<dbReference type="InParanoid" id="A0A0C3FSY1"/>
<dbReference type="HOGENOM" id="CLU_033082_7_1_1"/>
<reference evidence="3" key="2">
    <citation type="submission" date="2015-01" db="EMBL/GenBank/DDBJ databases">
        <title>Evolutionary Origins and Diversification of the Mycorrhizal Mutualists.</title>
        <authorList>
            <consortium name="DOE Joint Genome Institute"/>
            <consortium name="Mycorrhizal Genomics Consortium"/>
            <person name="Kohler A."/>
            <person name="Kuo A."/>
            <person name="Nagy L.G."/>
            <person name="Floudas D."/>
            <person name="Copeland A."/>
            <person name="Barry K.W."/>
            <person name="Cichocki N."/>
            <person name="Veneault-Fourrey C."/>
            <person name="LaButti K."/>
            <person name="Lindquist E.A."/>
            <person name="Lipzen A."/>
            <person name="Lundell T."/>
            <person name="Morin E."/>
            <person name="Murat C."/>
            <person name="Riley R."/>
            <person name="Ohm R."/>
            <person name="Sun H."/>
            <person name="Tunlid A."/>
            <person name="Henrissat B."/>
            <person name="Grigoriev I.V."/>
            <person name="Hibbett D.S."/>
            <person name="Martin F."/>
        </authorList>
    </citation>
    <scope>NUCLEOTIDE SEQUENCE [LARGE SCALE GENOMIC DNA]</scope>
    <source>
        <strain evidence="3">F 1598</strain>
    </source>
</reference>
<gene>
    <name evidence="2" type="ORF">PILCRDRAFT_814800</name>
</gene>
<evidence type="ECO:0000313" key="2">
    <source>
        <dbReference type="EMBL" id="KIM87310.1"/>
    </source>
</evidence>
<proteinExistence type="predicted"/>
<evidence type="ECO:0000256" key="1">
    <source>
        <dbReference type="SAM" id="MobiDB-lite"/>
    </source>
</evidence>
<name>A0A0C3FSY1_PILCF</name>
<dbReference type="EMBL" id="KN832979">
    <property type="protein sequence ID" value="KIM87310.1"/>
    <property type="molecule type" value="Genomic_DNA"/>
</dbReference>
<reference evidence="2 3" key="1">
    <citation type="submission" date="2014-04" db="EMBL/GenBank/DDBJ databases">
        <authorList>
            <consortium name="DOE Joint Genome Institute"/>
            <person name="Kuo A."/>
            <person name="Tarkka M."/>
            <person name="Buscot F."/>
            <person name="Kohler A."/>
            <person name="Nagy L.G."/>
            <person name="Floudas D."/>
            <person name="Copeland A."/>
            <person name="Barry K.W."/>
            <person name="Cichocki N."/>
            <person name="Veneault-Fourrey C."/>
            <person name="LaButti K."/>
            <person name="Lindquist E.A."/>
            <person name="Lipzen A."/>
            <person name="Lundell T."/>
            <person name="Morin E."/>
            <person name="Murat C."/>
            <person name="Sun H."/>
            <person name="Tunlid A."/>
            <person name="Henrissat B."/>
            <person name="Grigoriev I.V."/>
            <person name="Hibbett D.S."/>
            <person name="Martin F."/>
            <person name="Nordberg H.P."/>
            <person name="Cantor M.N."/>
            <person name="Hua S.X."/>
        </authorList>
    </citation>
    <scope>NUCLEOTIDE SEQUENCE [LARGE SCALE GENOMIC DNA]</scope>
    <source>
        <strain evidence="2 3">F 1598</strain>
    </source>
</reference>
<evidence type="ECO:0008006" key="4">
    <source>
        <dbReference type="Google" id="ProtNLM"/>
    </source>
</evidence>
<organism evidence="2 3">
    <name type="scientific">Piloderma croceum (strain F 1598)</name>
    <dbReference type="NCBI Taxonomy" id="765440"/>
    <lineage>
        <taxon>Eukaryota</taxon>
        <taxon>Fungi</taxon>
        <taxon>Dikarya</taxon>
        <taxon>Basidiomycota</taxon>
        <taxon>Agaricomycotina</taxon>
        <taxon>Agaricomycetes</taxon>
        <taxon>Agaricomycetidae</taxon>
        <taxon>Atheliales</taxon>
        <taxon>Atheliaceae</taxon>
        <taxon>Piloderma</taxon>
    </lineage>
</organism>